<feature type="transmembrane region" description="Helical" evidence="1">
    <location>
        <begin position="6"/>
        <end position="26"/>
    </location>
</feature>
<proteinExistence type="predicted"/>
<protein>
    <submittedName>
        <fullName evidence="2">Uncharacterized protein</fullName>
    </submittedName>
</protein>
<reference evidence="2" key="1">
    <citation type="submission" date="2018-05" db="EMBL/GenBank/DDBJ databases">
        <authorList>
            <person name="Lanie J.A."/>
            <person name="Ng W.-L."/>
            <person name="Kazmierczak K.M."/>
            <person name="Andrzejewski T.M."/>
            <person name="Davidsen T.M."/>
            <person name="Wayne K.J."/>
            <person name="Tettelin H."/>
            <person name="Glass J.I."/>
            <person name="Rusch D."/>
            <person name="Podicherti R."/>
            <person name="Tsui H.-C.T."/>
            <person name="Winkler M.E."/>
        </authorList>
    </citation>
    <scope>NUCLEOTIDE SEQUENCE</scope>
</reference>
<keyword evidence="1" id="KW-1133">Transmembrane helix</keyword>
<gene>
    <name evidence="2" type="ORF">METZ01_LOCUS233792</name>
</gene>
<name>A0A382H0W7_9ZZZZ</name>
<accession>A0A382H0W7</accession>
<keyword evidence="1" id="KW-0472">Membrane</keyword>
<evidence type="ECO:0000256" key="1">
    <source>
        <dbReference type="SAM" id="Phobius"/>
    </source>
</evidence>
<sequence>MNLSRFSVLAVFFMMVMSAFVAVPMYNAGADEHEGDGPYLNAFPTGGGGDPSDYEMSVDVNEGGANITVEATELTDGISYT</sequence>
<keyword evidence="1" id="KW-0812">Transmembrane</keyword>
<dbReference type="EMBL" id="UINC01058548">
    <property type="protein sequence ID" value="SVB80938.1"/>
    <property type="molecule type" value="Genomic_DNA"/>
</dbReference>
<organism evidence="2">
    <name type="scientific">marine metagenome</name>
    <dbReference type="NCBI Taxonomy" id="408172"/>
    <lineage>
        <taxon>unclassified sequences</taxon>
        <taxon>metagenomes</taxon>
        <taxon>ecological metagenomes</taxon>
    </lineage>
</organism>
<dbReference type="AlphaFoldDB" id="A0A382H0W7"/>
<feature type="non-terminal residue" evidence="2">
    <location>
        <position position="81"/>
    </location>
</feature>
<evidence type="ECO:0000313" key="2">
    <source>
        <dbReference type="EMBL" id="SVB80938.1"/>
    </source>
</evidence>